<dbReference type="AlphaFoldDB" id="A0A835GVA1"/>
<evidence type="ECO:0000313" key="3">
    <source>
        <dbReference type="Proteomes" id="UP000631114"/>
    </source>
</evidence>
<organism evidence="2 3">
    <name type="scientific">Coptis chinensis</name>
    <dbReference type="NCBI Taxonomy" id="261450"/>
    <lineage>
        <taxon>Eukaryota</taxon>
        <taxon>Viridiplantae</taxon>
        <taxon>Streptophyta</taxon>
        <taxon>Embryophyta</taxon>
        <taxon>Tracheophyta</taxon>
        <taxon>Spermatophyta</taxon>
        <taxon>Magnoliopsida</taxon>
        <taxon>Ranunculales</taxon>
        <taxon>Ranunculaceae</taxon>
        <taxon>Coptidoideae</taxon>
        <taxon>Coptis</taxon>
    </lineage>
</organism>
<proteinExistence type="predicted"/>
<keyword evidence="3" id="KW-1185">Reference proteome</keyword>
<dbReference type="EMBL" id="JADFTS010000009">
    <property type="protein sequence ID" value="KAF9588196.1"/>
    <property type="molecule type" value="Genomic_DNA"/>
</dbReference>
<sequence length="103" mass="11411">LSPENFLRLTSIHCSLGGVGALLQCICISVHTWTVDTLSLWLSLAPVVIENSGVASLTELSFNWLGFSNAMISNISFTYRSTHSKKAIVILPYDFYCFMFSIT</sequence>
<evidence type="ECO:0000313" key="2">
    <source>
        <dbReference type="EMBL" id="KAF9588196.1"/>
    </source>
</evidence>
<evidence type="ECO:0000259" key="1">
    <source>
        <dbReference type="Pfam" id="PF03151"/>
    </source>
</evidence>
<name>A0A835GVA1_9MAGN</name>
<gene>
    <name evidence="2" type="ORF">IFM89_008210</name>
</gene>
<reference evidence="2 3" key="1">
    <citation type="submission" date="2020-10" db="EMBL/GenBank/DDBJ databases">
        <title>The Coptis chinensis genome and diversification of protoberbering-type alkaloids.</title>
        <authorList>
            <person name="Wang B."/>
            <person name="Shu S."/>
            <person name="Song C."/>
            <person name="Liu Y."/>
        </authorList>
    </citation>
    <scope>NUCLEOTIDE SEQUENCE [LARGE SCALE GENOMIC DNA]</scope>
    <source>
        <strain evidence="2">HL-2020</strain>
        <tissue evidence="2">Leaf</tissue>
    </source>
</reference>
<dbReference type="OrthoDB" id="6418713at2759"/>
<dbReference type="Proteomes" id="UP000631114">
    <property type="component" value="Unassembled WGS sequence"/>
</dbReference>
<dbReference type="Pfam" id="PF03151">
    <property type="entry name" value="TPT"/>
    <property type="match status" value="1"/>
</dbReference>
<protein>
    <recommendedName>
        <fullName evidence="1">Sugar phosphate transporter domain-containing protein</fullName>
    </recommendedName>
</protein>
<feature type="domain" description="Sugar phosphate transporter" evidence="1">
    <location>
        <begin position="36"/>
        <end position="88"/>
    </location>
</feature>
<accession>A0A835GVA1</accession>
<feature type="non-terminal residue" evidence="2">
    <location>
        <position position="1"/>
    </location>
</feature>
<dbReference type="InterPro" id="IPR004853">
    <property type="entry name" value="Sugar_P_trans_dom"/>
</dbReference>
<comment type="caution">
    <text evidence="2">The sequence shown here is derived from an EMBL/GenBank/DDBJ whole genome shotgun (WGS) entry which is preliminary data.</text>
</comment>